<dbReference type="PROSITE" id="PS50005">
    <property type="entry name" value="TPR"/>
    <property type="match status" value="3"/>
</dbReference>
<name>A3IX06_9CHRO</name>
<evidence type="ECO:0000259" key="6">
    <source>
        <dbReference type="Pfam" id="PF00931"/>
    </source>
</evidence>
<dbReference type="InterPro" id="IPR011990">
    <property type="entry name" value="TPR-like_helical_dom_sf"/>
</dbReference>
<accession>A3IX06</accession>
<dbReference type="InterPro" id="IPR002182">
    <property type="entry name" value="NB-ARC"/>
</dbReference>
<dbReference type="AlphaFoldDB" id="A3IX06"/>
<feature type="repeat" description="TPR" evidence="4">
    <location>
        <begin position="505"/>
        <end position="538"/>
    </location>
</feature>
<dbReference type="InterPro" id="IPR052386">
    <property type="entry name" value="GPSM"/>
</dbReference>
<dbReference type="SMART" id="SM00028">
    <property type="entry name" value="TPR"/>
    <property type="match status" value="3"/>
</dbReference>
<gene>
    <name evidence="7" type="ORF">CY0110_09041</name>
</gene>
<dbReference type="Gene3D" id="1.25.40.10">
    <property type="entry name" value="Tetratricopeptide repeat domain"/>
    <property type="match status" value="1"/>
</dbReference>
<dbReference type="Pfam" id="PF00931">
    <property type="entry name" value="NB-ARC"/>
    <property type="match status" value="1"/>
</dbReference>
<evidence type="ECO:0000256" key="4">
    <source>
        <dbReference type="PROSITE-ProRule" id="PRU00339"/>
    </source>
</evidence>
<dbReference type="SUPFAM" id="SSF52540">
    <property type="entry name" value="P-loop containing nucleoside triphosphate hydrolases"/>
    <property type="match status" value="1"/>
</dbReference>
<keyword evidence="5" id="KW-0812">Transmembrane</keyword>
<comment type="caution">
    <text evidence="7">The sequence shown here is derived from an EMBL/GenBank/DDBJ whole genome shotgun (WGS) entry which is preliminary data.</text>
</comment>
<sequence>MVKPWVDRLEEMTTIQSWIDDSNVNLLGIVGLGGMGKSALAAYFYNNFSTHQKFWADVSLNPDFAAFAESIIKGLSGTVNATGDVNILIADLFKILHQNPCLLVVDNVETLLDESGEWQNENYASFFQRWKQQGHTSILLLTTRDKPNLYRGDNYWYSLGRFTVDEGKTLLKALQIEGSDQDLGNLVTKIDGHALTLRLVAAYLREYCDSQLSQITELGLDEFELIYNEASGLHRNKTDAQLSWILEQHLDRLSEKQRQFLVNLSVYRQPFDVTAATRMYINANLVEGETEEPIKPIEVKKELQNLFNRSLLSRSNKKGYDCPLLLKPYLQKKYPDLTNCHQIAINYYSSIVPPPPWTNLDEIQGYLEIFYHYYQLAEYDEALDYLHYIDEFMNLQGYYDLRVKYYSDLVTVYEEIDDKNNWKYPASLGSLGNAYDSLGQYQEAIEYHQQSLAITIDIGNRNGEAYSYIGLGNVYQSLRQYQEEIEYYQQSLNIFIEIGDRNGEANTWFNLGNTFKKLNRKSEAKECYQNSRQLSQAMGLDRDVQECNNQLIKLQRGWLEKSFYFILAVIKFPFALVVFVLLVIWRWIKSVISKQ</sequence>
<feature type="transmembrane region" description="Helical" evidence="5">
    <location>
        <begin position="563"/>
        <end position="585"/>
    </location>
</feature>
<evidence type="ECO:0000256" key="2">
    <source>
        <dbReference type="ARBA" id="ARBA00022490"/>
    </source>
</evidence>
<dbReference type="RefSeq" id="WP_008277910.1">
    <property type="nucleotide sequence ID" value="NZ_AAXW01000058.1"/>
</dbReference>
<dbReference type="EMBL" id="AAXW01000058">
    <property type="protein sequence ID" value="EAZ89005.1"/>
    <property type="molecule type" value="Genomic_DNA"/>
</dbReference>
<comment type="subcellular location">
    <subcellularLocation>
        <location evidence="1">Cytoplasm</location>
    </subcellularLocation>
</comment>
<organism evidence="7 8">
    <name type="scientific">Crocosphaera chwakensis CCY0110</name>
    <dbReference type="NCBI Taxonomy" id="391612"/>
    <lineage>
        <taxon>Bacteria</taxon>
        <taxon>Bacillati</taxon>
        <taxon>Cyanobacteriota</taxon>
        <taxon>Cyanophyceae</taxon>
        <taxon>Oscillatoriophycideae</taxon>
        <taxon>Chroococcales</taxon>
        <taxon>Aphanothecaceae</taxon>
        <taxon>Crocosphaera</taxon>
        <taxon>Crocosphaera chwakensis</taxon>
    </lineage>
</organism>
<dbReference type="OrthoDB" id="568954at2"/>
<feature type="repeat" description="TPR" evidence="4">
    <location>
        <begin position="425"/>
        <end position="458"/>
    </location>
</feature>
<proteinExistence type="predicted"/>
<keyword evidence="3" id="KW-0677">Repeat</keyword>
<evidence type="ECO:0000313" key="7">
    <source>
        <dbReference type="EMBL" id="EAZ89005.1"/>
    </source>
</evidence>
<feature type="domain" description="NB-ARC" evidence="6">
    <location>
        <begin position="12"/>
        <end position="146"/>
    </location>
</feature>
<keyword evidence="4" id="KW-0802">TPR repeat</keyword>
<keyword evidence="5" id="KW-0472">Membrane</keyword>
<dbReference type="GO" id="GO:0005938">
    <property type="term" value="C:cell cortex"/>
    <property type="evidence" value="ECO:0007669"/>
    <property type="project" value="TreeGrafter"/>
</dbReference>
<keyword evidence="5" id="KW-1133">Transmembrane helix</keyword>
<keyword evidence="2" id="KW-0963">Cytoplasm</keyword>
<reference evidence="7 8" key="1">
    <citation type="submission" date="2007-03" db="EMBL/GenBank/DDBJ databases">
        <authorList>
            <person name="Stal L."/>
            <person name="Ferriera S."/>
            <person name="Johnson J."/>
            <person name="Kravitz S."/>
            <person name="Beeson K."/>
            <person name="Sutton G."/>
            <person name="Rogers Y.-H."/>
            <person name="Friedman R."/>
            <person name="Frazier M."/>
            <person name="Venter J.C."/>
        </authorList>
    </citation>
    <scope>NUCLEOTIDE SEQUENCE [LARGE SCALE GENOMIC DNA]</scope>
    <source>
        <strain evidence="7 8">CCY0110</strain>
    </source>
</reference>
<evidence type="ECO:0000313" key="8">
    <source>
        <dbReference type="Proteomes" id="UP000003781"/>
    </source>
</evidence>
<feature type="repeat" description="TPR" evidence="4">
    <location>
        <begin position="465"/>
        <end position="498"/>
    </location>
</feature>
<dbReference type="InterPro" id="IPR027417">
    <property type="entry name" value="P-loop_NTPase"/>
</dbReference>
<protein>
    <recommendedName>
        <fullName evidence="6">NB-ARC domain-containing protein</fullName>
    </recommendedName>
</protein>
<evidence type="ECO:0000256" key="5">
    <source>
        <dbReference type="SAM" id="Phobius"/>
    </source>
</evidence>
<dbReference type="GO" id="GO:0001965">
    <property type="term" value="F:G-protein alpha-subunit binding"/>
    <property type="evidence" value="ECO:0007669"/>
    <property type="project" value="TreeGrafter"/>
</dbReference>
<dbReference type="PANTHER" id="PTHR45954">
    <property type="entry name" value="LD33695P"/>
    <property type="match status" value="1"/>
</dbReference>
<dbReference type="Pfam" id="PF13424">
    <property type="entry name" value="TPR_12"/>
    <property type="match status" value="1"/>
</dbReference>
<keyword evidence="8" id="KW-1185">Reference proteome</keyword>
<dbReference type="Pfam" id="PF13176">
    <property type="entry name" value="TPR_7"/>
    <property type="match status" value="1"/>
</dbReference>
<dbReference type="Proteomes" id="UP000003781">
    <property type="component" value="Unassembled WGS sequence"/>
</dbReference>
<dbReference type="GO" id="GO:0043531">
    <property type="term" value="F:ADP binding"/>
    <property type="evidence" value="ECO:0007669"/>
    <property type="project" value="InterPro"/>
</dbReference>
<dbReference type="PANTHER" id="PTHR45954:SF1">
    <property type="entry name" value="LD33695P"/>
    <property type="match status" value="1"/>
</dbReference>
<dbReference type="eggNOG" id="COG0457">
    <property type="taxonomic scope" value="Bacteria"/>
</dbReference>
<dbReference type="SUPFAM" id="SSF48452">
    <property type="entry name" value="TPR-like"/>
    <property type="match status" value="1"/>
</dbReference>
<dbReference type="Gene3D" id="3.40.50.300">
    <property type="entry name" value="P-loop containing nucleotide triphosphate hydrolases"/>
    <property type="match status" value="1"/>
</dbReference>
<dbReference type="InterPro" id="IPR019734">
    <property type="entry name" value="TPR_rpt"/>
</dbReference>
<evidence type="ECO:0000256" key="1">
    <source>
        <dbReference type="ARBA" id="ARBA00004496"/>
    </source>
</evidence>
<evidence type="ECO:0000256" key="3">
    <source>
        <dbReference type="ARBA" id="ARBA00022737"/>
    </source>
</evidence>
<dbReference type="GO" id="GO:0005092">
    <property type="term" value="F:GDP-dissociation inhibitor activity"/>
    <property type="evidence" value="ECO:0007669"/>
    <property type="project" value="TreeGrafter"/>
</dbReference>